<dbReference type="InterPro" id="IPR036388">
    <property type="entry name" value="WH-like_DNA-bd_sf"/>
</dbReference>
<reference evidence="3 4" key="1">
    <citation type="submission" date="2014-03" db="EMBL/GenBank/DDBJ databases">
        <title>Bradyrhizobium valentinum sp. nov., isolated from effective nodules of Lupinus mariae-josephae, a lupine endemic of basic-lime soils in Eastern Spain.</title>
        <authorList>
            <person name="Duran D."/>
            <person name="Rey L."/>
            <person name="Navarro A."/>
            <person name="Busquets A."/>
            <person name="Imperial J."/>
            <person name="Ruiz-Argueso T."/>
        </authorList>
    </citation>
    <scope>NUCLEOTIDE SEQUENCE [LARGE SCALE GENOMIC DNA]</scope>
    <source>
        <strain evidence="3 4">LmjM3</strain>
    </source>
</reference>
<dbReference type="EMBL" id="LLXX01000164">
    <property type="protein sequence ID" value="KRR00510.1"/>
    <property type="molecule type" value="Genomic_DNA"/>
</dbReference>
<evidence type="ECO:0000313" key="4">
    <source>
        <dbReference type="Proteomes" id="UP000051913"/>
    </source>
</evidence>
<dbReference type="Gene3D" id="1.10.10.10">
    <property type="entry name" value="Winged helix-like DNA-binding domain superfamily/Winged helix DNA-binding domain"/>
    <property type="match status" value="1"/>
</dbReference>
<evidence type="ECO:0000259" key="2">
    <source>
        <dbReference type="Pfam" id="PF13518"/>
    </source>
</evidence>
<comment type="caution">
    <text evidence="3">The sequence shown here is derived from an EMBL/GenBank/DDBJ whole genome shotgun (WGS) entry which is preliminary data.</text>
</comment>
<feature type="domain" description="Insertion element IS150 protein InsJ-like helix-turn-helix" evidence="2">
    <location>
        <begin position="15"/>
        <end position="63"/>
    </location>
</feature>
<evidence type="ECO:0000313" key="3">
    <source>
        <dbReference type="EMBL" id="KRR00510.1"/>
    </source>
</evidence>
<feature type="region of interest" description="Disordered" evidence="1">
    <location>
        <begin position="52"/>
        <end position="77"/>
    </location>
</feature>
<gene>
    <name evidence="3" type="ORF">CP49_41850</name>
</gene>
<dbReference type="InterPro" id="IPR055247">
    <property type="entry name" value="InsJ-like_HTH"/>
</dbReference>
<name>A0A0R3KXV0_9BRAD</name>
<dbReference type="InterPro" id="IPR009057">
    <property type="entry name" value="Homeodomain-like_sf"/>
</dbReference>
<evidence type="ECO:0000256" key="1">
    <source>
        <dbReference type="SAM" id="MobiDB-lite"/>
    </source>
</evidence>
<organism evidence="3 4">
    <name type="scientific">Bradyrhizobium valentinum</name>
    <dbReference type="NCBI Taxonomy" id="1518501"/>
    <lineage>
        <taxon>Bacteria</taxon>
        <taxon>Pseudomonadati</taxon>
        <taxon>Pseudomonadota</taxon>
        <taxon>Alphaproteobacteria</taxon>
        <taxon>Hyphomicrobiales</taxon>
        <taxon>Nitrobacteraceae</taxon>
        <taxon>Bradyrhizobium</taxon>
    </lineage>
</organism>
<proteinExistence type="predicted"/>
<dbReference type="RefSeq" id="WP_057853626.1">
    <property type="nucleotide sequence ID" value="NZ_LLXX01000164.1"/>
</dbReference>
<keyword evidence="4" id="KW-1185">Reference proteome</keyword>
<dbReference type="Pfam" id="PF13518">
    <property type="entry name" value="HTH_28"/>
    <property type="match status" value="1"/>
</dbReference>
<dbReference type="Proteomes" id="UP000051913">
    <property type="component" value="Unassembled WGS sequence"/>
</dbReference>
<dbReference type="AlphaFoldDB" id="A0A0R3KXV0"/>
<protein>
    <submittedName>
        <fullName evidence="3">Transposase</fullName>
    </submittedName>
</protein>
<dbReference type="OrthoDB" id="7960163at2"/>
<accession>A0A0R3KXV0</accession>
<dbReference type="SUPFAM" id="SSF46689">
    <property type="entry name" value="Homeodomain-like"/>
    <property type="match status" value="1"/>
</dbReference>
<sequence>MAARGKNRQFPTAYKLRAIKRVEQGEAVLPVARELGISRKILHDWIKAWKAHGPEGLNRKPGPKPGPRKLKAPATYDDKRSALARANARIAELERLVGRQQMDLDFFRQALRALERPVAQGKPASASSKSSKP</sequence>